<feature type="region of interest" description="Disordered" evidence="1">
    <location>
        <begin position="34"/>
        <end position="102"/>
    </location>
</feature>
<dbReference type="EMBL" id="SDMR01000004">
    <property type="protein sequence ID" value="TBT95478.1"/>
    <property type="molecule type" value="Genomic_DNA"/>
</dbReference>
<dbReference type="RefSeq" id="WP_131171471.1">
    <property type="nucleotide sequence ID" value="NZ_FXTL01000004.1"/>
</dbReference>
<feature type="chain" id="PRO_5020438397" evidence="2">
    <location>
        <begin position="29"/>
        <end position="191"/>
    </location>
</feature>
<keyword evidence="5" id="KW-1185">Reference proteome</keyword>
<reference evidence="4 5" key="1">
    <citation type="submission" date="2019-01" db="EMBL/GenBank/DDBJ databases">
        <title>Lactibacter flavus gen. nov., sp. nov., a novel bacterium of the family Propionibacteriaceae isolated from raw milk and dairy products.</title>
        <authorList>
            <person name="Huptas C."/>
            <person name="Wenning M."/>
            <person name="Breitenwieser F."/>
            <person name="Doll E."/>
            <person name="Von Neubeck M."/>
            <person name="Busse H.-J."/>
            <person name="Scherer S."/>
        </authorList>
    </citation>
    <scope>NUCLEOTIDE SEQUENCE [LARGE SCALE GENOMIC DNA]</scope>
    <source>
        <strain evidence="4 5">DSM 22130</strain>
    </source>
</reference>
<evidence type="ECO:0000313" key="4">
    <source>
        <dbReference type="EMBL" id="TBT95478.1"/>
    </source>
</evidence>
<accession>A0A4Q9KLV2</accession>
<dbReference type="GO" id="GO:0016020">
    <property type="term" value="C:membrane"/>
    <property type="evidence" value="ECO:0007669"/>
    <property type="project" value="InterPro"/>
</dbReference>
<feature type="signal peptide" evidence="2">
    <location>
        <begin position="1"/>
        <end position="28"/>
    </location>
</feature>
<feature type="compositionally biased region" description="Low complexity" evidence="1">
    <location>
        <begin position="34"/>
        <end position="99"/>
    </location>
</feature>
<dbReference type="AlphaFoldDB" id="A0A4Q9KLV2"/>
<dbReference type="InterPro" id="IPR007329">
    <property type="entry name" value="FMN-bd"/>
</dbReference>
<comment type="caution">
    <text evidence="4">The sequence shown here is derived from an EMBL/GenBank/DDBJ whole genome shotgun (WGS) entry which is preliminary data.</text>
</comment>
<gene>
    <name evidence="4" type="ORF">ET996_05115</name>
</gene>
<dbReference type="Gene3D" id="3.90.1010.20">
    <property type="match status" value="1"/>
</dbReference>
<evidence type="ECO:0000256" key="2">
    <source>
        <dbReference type="SAM" id="SignalP"/>
    </source>
</evidence>
<evidence type="ECO:0000313" key="5">
    <source>
        <dbReference type="Proteomes" id="UP000291933"/>
    </source>
</evidence>
<dbReference type="OrthoDB" id="3734279at2"/>
<dbReference type="SMART" id="SM00900">
    <property type="entry name" value="FMN_bind"/>
    <property type="match status" value="1"/>
</dbReference>
<dbReference type="Proteomes" id="UP000291933">
    <property type="component" value="Unassembled WGS sequence"/>
</dbReference>
<feature type="domain" description="FMN-binding" evidence="3">
    <location>
        <begin position="113"/>
        <end position="189"/>
    </location>
</feature>
<proteinExistence type="predicted"/>
<dbReference type="GO" id="GO:0010181">
    <property type="term" value="F:FMN binding"/>
    <property type="evidence" value="ECO:0007669"/>
    <property type="project" value="InterPro"/>
</dbReference>
<protein>
    <submittedName>
        <fullName evidence="4">FMN-binding protein</fullName>
    </submittedName>
</protein>
<evidence type="ECO:0000259" key="3">
    <source>
        <dbReference type="SMART" id="SM00900"/>
    </source>
</evidence>
<dbReference type="Pfam" id="PF04205">
    <property type="entry name" value="FMN_bind"/>
    <property type="match status" value="1"/>
</dbReference>
<organism evidence="4 5">
    <name type="scientific">Propioniciclava tarda</name>
    <dbReference type="NCBI Taxonomy" id="433330"/>
    <lineage>
        <taxon>Bacteria</taxon>
        <taxon>Bacillati</taxon>
        <taxon>Actinomycetota</taxon>
        <taxon>Actinomycetes</taxon>
        <taxon>Propionibacteriales</taxon>
        <taxon>Propionibacteriaceae</taxon>
        <taxon>Propioniciclava</taxon>
    </lineage>
</organism>
<evidence type="ECO:0000256" key="1">
    <source>
        <dbReference type="SAM" id="MobiDB-lite"/>
    </source>
</evidence>
<sequence>MSTRAQVASALASIGVLTLGWQVGTANGQTVAATTTTTTSGTSGTSTTSTASGTSTTSTASGTSTTSTASGTSTTSTASGTTSTAAKTTTTTTATSTSSLKDGTFAGASSSNRYGSVQVTITVAGGKITAVNATANANDGHSAQINSRALPTLKSATLSAQSGNISTVSGATYTSVSYQTSLQSALDQAKA</sequence>
<name>A0A4Q9KLV2_PROTD</name>
<keyword evidence="2" id="KW-0732">Signal</keyword>